<name>A0A1Z1MH00_MELHR</name>
<dbReference type="EMBL" id="MF101437">
    <property type="protein sequence ID" value="ARW65347.1"/>
    <property type="molecule type" value="Genomic_DNA"/>
</dbReference>
<dbReference type="Gene3D" id="1.25.40.620">
    <property type="match status" value="1"/>
</dbReference>
<gene>
    <name evidence="2" type="primary">ycf53</name>
</gene>
<dbReference type="SUPFAM" id="SSF140869">
    <property type="entry name" value="GUN4-like"/>
    <property type="match status" value="1"/>
</dbReference>
<keyword evidence="2" id="KW-0934">Plastid</keyword>
<dbReference type="AlphaFoldDB" id="A0A1Z1MH00"/>
<dbReference type="RefSeq" id="YP_009396111.1">
    <property type="nucleotide sequence ID" value="NC_035281.1"/>
</dbReference>
<dbReference type="PANTHER" id="PTHR34800:SF1">
    <property type="entry name" value="TETRAPYRROLE-BINDING PROTEIN, CHLOROPLASTIC"/>
    <property type="match status" value="1"/>
</dbReference>
<evidence type="ECO:0000259" key="1">
    <source>
        <dbReference type="Pfam" id="PF05419"/>
    </source>
</evidence>
<protein>
    <recommendedName>
        <fullName evidence="1">GUN4-like domain-containing protein</fullName>
    </recommendedName>
</protein>
<dbReference type="GO" id="GO:0046906">
    <property type="term" value="F:tetrapyrrole binding"/>
    <property type="evidence" value="ECO:0007669"/>
    <property type="project" value="TreeGrafter"/>
</dbReference>
<dbReference type="InterPro" id="IPR037215">
    <property type="entry name" value="GUN4-like_sf"/>
</dbReference>
<dbReference type="CDD" id="cd16383">
    <property type="entry name" value="GUN4"/>
    <property type="match status" value="1"/>
</dbReference>
<reference evidence="2" key="1">
    <citation type="journal article" date="2017" name="J. Phycol.">
        <title>Analysis of chloroplast genomes and a supermatrix inform reclassification of the Rhodomelaceae (Rhodophyta).</title>
        <authorList>
            <person name="Diaz-Tapia P."/>
            <person name="Maggs C.A."/>
            <person name="West J.A."/>
            <person name="Verbruggen H."/>
        </authorList>
    </citation>
    <scope>NUCLEOTIDE SEQUENCE</scope>
    <source>
        <strain evidence="2">PD890</strain>
    </source>
</reference>
<dbReference type="PANTHER" id="PTHR34800">
    <property type="entry name" value="TETRAPYRROLE-BINDING PROTEIN, CHLOROPLASTIC"/>
    <property type="match status" value="1"/>
</dbReference>
<proteinExistence type="predicted"/>
<sequence>MNKIQDQTKYMDKEIGFIFSNNDKTISFNTEKKIDKIITEETSTEAIISSVVSRYKKIDEHISIVDGFIYQKIIETNNKKLINKLKNHLPKGVINLEKYIEINYQPLQELLITQNFQEADKLTQKYLCELVEKQTSKRKQWLYFTDISFIPVNELFIIDRLWKTYSKGKFGFSVQKDIWIKYNSKWDKLWEKIKWSEMTTGTMKRYPQEFIWTIDAPEGHLPLFNQLRGTQTLSYLFKKINW</sequence>
<dbReference type="InterPro" id="IPR008629">
    <property type="entry name" value="GUN4-like"/>
</dbReference>
<geneLocation type="chloroplast" evidence="2"/>
<dbReference type="Pfam" id="PF05419">
    <property type="entry name" value="GUN4"/>
    <property type="match status" value="1"/>
</dbReference>
<dbReference type="GeneID" id="33358268"/>
<dbReference type="Gene3D" id="1.10.10.1770">
    <property type="entry name" value="Gun4-like"/>
    <property type="match status" value="1"/>
</dbReference>
<evidence type="ECO:0000313" key="2">
    <source>
        <dbReference type="EMBL" id="ARW65347.1"/>
    </source>
</evidence>
<feature type="domain" description="GUN4-like" evidence="1">
    <location>
        <begin position="101"/>
        <end position="238"/>
    </location>
</feature>
<organism evidence="2">
    <name type="scientific">Melanothamnus harveyi</name>
    <name type="common">Filamentous red alga</name>
    <name type="synonym">Neosiphonia harveyi</name>
    <dbReference type="NCBI Taxonomy" id="397005"/>
    <lineage>
        <taxon>Eukaryota</taxon>
        <taxon>Rhodophyta</taxon>
        <taxon>Florideophyceae</taxon>
        <taxon>Rhodymeniophycidae</taxon>
        <taxon>Ceramiales</taxon>
        <taxon>Rhodomelaceae</taxon>
        <taxon>Polysiphonioideae</taxon>
        <taxon>Melanothamnus</taxon>
    </lineage>
</organism>
<accession>A0A1Z1MH00</accession>
<keyword evidence="2" id="KW-0150">Chloroplast</keyword>